<keyword evidence="3 12" id="KW-0378">Hydrolase</keyword>
<dbReference type="GO" id="GO:0016787">
    <property type="term" value="F:hydrolase activity"/>
    <property type="evidence" value="ECO:0007669"/>
    <property type="project" value="UniProtKB-KW"/>
</dbReference>
<dbReference type="GO" id="GO:0004386">
    <property type="term" value="F:helicase activity"/>
    <property type="evidence" value="ECO:0007669"/>
    <property type="project" value="UniProtKB-KW"/>
</dbReference>
<comment type="catalytic activity">
    <reaction evidence="8">
        <text>Couples ATP hydrolysis with the unwinding of duplex DNA by translocating in the 3'-5' direction.</text>
        <dbReference type="EC" id="5.6.2.4"/>
    </reaction>
</comment>
<evidence type="ECO:0000256" key="3">
    <source>
        <dbReference type="ARBA" id="ARBA00022801"/>
    </source>
</evidence>
<dbReference type="EC" id="5.6.2.4" evidence="9"/>
<evidence type="ECO:0000256" key="6">
    <source>
        <dbReference type="ARBA" id="ARBA00023125"/>
    </source>
</evidence>
<evidence type="ECO:0000313" key="15">
    <source>
        <dbReference type="EMBL" id="MEX1668946.1"/>
    </source>
</evidence>
<accession>A0ABV3U500</accession>
<dbReference type="InterPro" id="IPR014016">
    <property type="entry name" value="UvrD-like_ATP-bd"/>
</dbReference>
<feature type="binding site" evidence="12">
    <location>
        <begin position="21"/>
        <end position="28"/>
    </location>
    <ligand>
        <name>ATP</name>
        <dbReference type="ChEBI" id="CHEBI:30616"/>
    </ligand>
</feature>
<dbReference type="Gene3D" id="3.40.50.300">
    <property type="entry name" value="P-loop containing nucleotide triphosphate hydrolases"/>
    <property type="match status" value="2"/>
</dbReference>
<dbReference type="Gene3D" id="1.10.10.160">
    <property type="match status" value="1"/>
</dbReference>
<feature type="domain" description="UvrD-like helicase C-terminal" evidence="14">
    <location>
        <begin position="290"/>
        <end position="577"/>
    </location>
</feature>
<organism evidence="15 16">
    <name type="scientific">Zhongshania guokunii</name>
    <dbReference type="NCBI Taxonomy" id="641783"/>
    <lineage>
        <taxon>Bacteria</taxon>
        <taxon>Pseudomonadati</taxon>
        <taxon>Pseudomonadota</taxon>
        <taxon>Gammaproteobacteria</taxon>
        <taxon>Cellvibrionales</taxon>
        <taxon>Spongiibacteraceae</taxon>
        <taxon>Zhongshania</taxon>
    </lineage>
</organism>
<dbReference type="InterPro" id="IPR027417">
    <property type="entry name" value="P-loop_NTPase"/>
</dbReference>
<name>A0ABV3U500_9GAMM</name>
<dbReference type="Proteomes" id="UP001557485">
    <property type="component" value="Unassembled WGS sequence"/>
</dbReference>
<dbReference type="PROSITE" id="PS51217">
    <property type="entry name" value="UVRD_HELICASE_CTER"/>
    <property type="match status" value="1"/>
</dbReference>
<gene>
    <name evidence="15" type="ORF">AB4876_08475</name>
</gene>
<keyword evidence="6" id="KW-0238">DNA-binding</keyword>
<sequence>MLTKEQQRVTRHRRGHARVTAVAGAGKTTTMVRYVLERLRDGMDPRLIRVVMFNKAAQEDFSRKLREAAGANTALPPVRTFHAMGRNLAMSLAKEGHLPAFDPSPLGEAQARLEMLKALQASAGTSVQRSAIYDEQQQWLDTFAGFVDLAKSTLAEPESSFIEGGYPEQYQLFIEAFARFEQWRKRAARVSFADFLYDPCRVIAADPELAEFLANRVELFVVDEFQDINDIQFFMLKTLAGERARLQVVGDADQCIYEFRGAKPEYMLNYFGDSYPHQHYEMSRTFRYGHQLALAAAQLISHNQRRDPVLCISAASAAPTHVELCLQSADGAVFAQACEAERAAGHRYSDMVFLCRTWAQAAPVELALLKRGIPNRVMGGSRVLERGEVKVLVTLIRLMTGQFSDLAAEPGAAVDDGDTPSRLLFDLLKFCELKIRHEVLRGYAERIAEFGFTALQRSEDSLSIYQEKRLQRLGEVLSDLQDEHLVGRGLNRFIAQLDLLTLMRDNALSQEDGENRAATVTAFIEFVALQKDQSPAGVLGMLAALSNHGGAETAEILPSGLANIDAVTITTMHRSKGLEWPVVMLPGLSAHYMPYQAGNRRRQERDQIEAERRLMYVAMTRAIDALYLFAPGLDVKNGWSTEQRPELHQLPSPFLAEMNLILAQRVAEQLHDAKSSFDLVKGGGANVAERYLDAVVPDWQSSSAAVDMSTGTLGTARLLLGTWCKHASYGDGRIIELDEQGVCIQFGSQRRFFPHLLAQRLLQPVLAPESKSVSDGLAARAYRVGDILEHRKFGRGAVLAVDQRNIQLKFSSGMKTFRLALFEADYLH</sequence>
<dbReference type="InterPro" id="IPR013986">
    <property type="entry name" value="DExx_box_DNA_helicase_dom_sf"/>
</dbReference>
<dbReference type="SUPFAM" id="SSF52540">
    <property type="entry name" value="P-loop containing nucleoside triphosphate hydrolases"/>
    <property type="match status" value="1"/>
</dbReference>
<keyword evidence="4 12" id="KW-0347">Helicase</keyword>
<keyword evidence="16" id="KW-1185">Reference proteome</keyword>
<dbReference type="PANTHER" id="PTHR11070:SF2">
    <property type="entry name" value="ATP-DEPENDENT DNA HELICASE SRS2"/>
    <property type="match status" value="1"/>
</dbReference>
<dbReference type="Pfam" id="PF13361">
    <property type="entry name" value="UvrD_C"/>
    <property type="match status" value="1"/>
</dbReference>
<keyword evidence="7" id="KW-0413">Isomerase</keyword>
<evidence type="ECO:0000256" key="7">
    <source>
        <dbReference type="ARBA" id="ARBA00023235"/>
    </source>
</evidence>
<dbReference type="InterPro" id="IPR014017">
    <property type="entry name" value="DNA_helicase_UvrD-like_C"/>
</dbReference>
<comment type="catalytic activity">
    <reaction evidence="11">
        <text>ATP + H2O = ADP + phosphate + H(+)</text>
        <dbReference type="Rhea" id="RHEA:13065"/>
        <dbReference type="ChEBI" id="CHEBI:15377"/>
        <dbReference type="ChEBI" id="CHEBI:15378"/>
        <dbReference type="ChEBI" id="CHEBI:30616"/>
        <dbReference type="ChEBI" id="CHEBI:43474"/>
        <dbReference type="ChEBI" id="CHEBI:456216"/>
        <dbReference type="EC" id="5.6.2.4"/>
    </reaction>
</comment>
<proteinExistence type="inferred from homology"/>
<keyword evidence="5 12" id="KW-0067">ATP-binding</keyword>
<dbReference type="EMBL" id="JBFRYA010000006">
    <property type="protein sequence ID" value="MEX1668946.1"/>
    <property type="molecule type" value="Genomic_DNA"/>
</dbReference>
<dbReference type="Pfam" id="PF00580">
    <property type="entry name" value="UvrD-helicase"/>
    <property type="match status" value="1"/>
</dbReference>
<dbReference type="PANTHER" id="PTHR11070">
    <property type="entry name" value="UVRD / RECB / PCRA DNA HELICASE FAMILY MEMBER"/>
    <property type="match status" value="1"/>
</dbReference>
<dbReference type="CDD" id="cd17932">
    <property type="entry name" value="DEXQc_UvrD"/>
    <property type="match status" value="1"/>
</dbReference>
<evidence type="ECO:0000256" key="12">
    <source>
        <dbReference type="PROSITE-ProRule" id="PRU00560"/>
    </source>
</evidence>
<evidence type="ECO:0000256" key="1">
    <source>
        <dbReference type="ARBA" id="ARBA00009922"/>
    </source>
</evidence>
<dbReference type="PROSITE" id="PS51198">
    <property type="entry name" value="UVRD_HELICASE_ATP_BIND"/>
    <property type="match status" value="1"/>
</dbReference>
<evidence type="ECO:0000256" key="2">
    <source>
        <dbReference type="ARBA" id="ARBA00022741"/>
    </source>
</evidence>
<evidence type="ECO:0000256" key="4">
    <source>
        <dbReference type="ARBA" id="ARBA00022806"/>
    </source>
</evidence>
<comment type="similarity">
    <text evidence="1">Belongs to the helicase family. UvrD subfamily.</text>
</comment>
<dbReference type="RefSeq" id="WP_368381212.1">
    <property type="nucleotide sequence ID" value="NZ_JBFRYA010000006.1"/>
</dbReference>
<evidence type="ECO:0000259" key="13">
    <source>
        <dbReference type="PROSITE" id="PS51198"/>
    </source>
</evidence>
<keyword evidence="2 12" id="KW-0547">Nucleotide-binding</keyword>
<reference evidence="15 16" key="1">
    <citation type="journal article" date="2011" name="Int. J. Syst. Evol. Microbiol.">
        <title>Zhongshania antarctica gen. nov., sp. nov. and Zhongshania guokunii sp. nov., gammaproteobacteria respectively isolated from coastal attached (fast) ice and surface seawater of the Antarctic.</title>
        <authorList>
            <person name="Li H.J."/>
            <person name="Zhang X.Y."/>
            <person name="Chen C.X."/>
            <person name="Zhang Y.J."/>
            <person name="Gao Z.M."/>
            <person name="Yu Y."/>
            <person name="Chen X.L."/>
            <person name="Chen B."/>
            <person name="Zhang Y.Z."/>
        </authorList>
    </citation>
    <scope>NUCLEOTIDE SEQUENCE [LARGE SCALE GENOMIC DNA]</scope>
    <source>
        <strain evidence="15 16">ZS6-22T</strain>
    </source>
</reference>
<evidence type="ECO:0000256" key="10">
    <source>
        <dbReference type="ARBA" id="ARBA00034923"/>
    </source>
</evidence>
<dbReference type="Gene3D" id="1.10.486.10">
    <property type="entry name" value="PCRA, domain 4"/>
    <property type="match status" value="1"/>
</dbReference>
<evidence type="ECO:0000313" key="16">
    <source>
        <dbReference type="Proteomes" id="UP001557485"/>
    </source>
</evidence>
<evidence type="ECO:0000256" key="5">
    <source>
        <dbReference type="ARBA" id="ARBA00022840"/>
    </source>
</evidence>
<protein>
    <recommendedName>
        <fullName evidence="9">DNA 3'-5' helicase</fullName>
        <ecNumber evidence="9">5.6.2.4</ecNumber>
    </recommendedName>
    <alternativeName>
        <fullName evidence="10">DNA 3'-5' helicase II</fullName>
    </alternativeName>
</protein>
<comment type="caution">
    <text evidence="15">The sequence shown here is derived from an EMBL/GenBank/DDBJ whole genome shotgun (WGS) entry which is preliminary data.</text>
</comment>
<evidence type="ECO:0000259" key="14">
    <source>
        <dbReference type="PROSITE" id="PS51217"/>
    </source>
</evidence>
<evidence type="ECO:0000256" key="8">
    <source>
        <dbReference type="ARBA" id="ARBA00034617"/>
    </source>
</evidence>
<evidence type="ECO:0000256" key="9">
    <source>
        <dbReference type="ARBA" id="ARBA00034808"/>
    </source>
</evidence>
<evidence type="ECO:0000256" key="11">
    <source>
        <dbReference type="ARBA" id="ARBA00048988"/>
    </source>
</evidence>
<feature type="domain" description="UvrD-like helicase ATP-binding" evidence="13">
    <location>
        <begin position="1"/>
        <end position="289"/>
    </location>
</feature>
<dbReference type="InterPro" id="IPR000212">
    <property type="entry name" value="DNA_helicase_UvrD/REP"/>
</dbReference>